<evidence type="ECO:0000313" key="2">
    <source>
        <dbReference type="Proteomes" id="UP001159405"/>
    </source>
</evidence>
<protein>
    <submittedName>
        <fullName evidence="1">Uncharacterized protein</fullName>
    </submittedName>
</protein>
<name>A0ABN8Q360_9CNID</name>
<sequence>MSQDGVWGDWITLWGLVNMLNIDIAIVSSVEEGGLRVISPGDTSNRDHNLNRTALLGHEAEEHYHSLGQREELVDYMKNKYGEGNVSEEICPKCCNKFKCLSAGIYEDETGMIQYYADDCHACYVCSNR</sequence>
<comment type="caution">
    <text evidence="1">The sequence shown here is derived from an EMBL/GenBank/DDBJ whole genome shotgun (WGS) entry which is preliminary data.</text>
</comment>
<organism evidence="1 2">
    <name type="scientific">Porites lobata</name>
    <dbReference type="NCBI Taxonomy" id="104759"/>
    <lineage>
        <taxon>Eukaryota</taxon>
        <taxon>Metazoa</taxon>
        <taxon>Cnidaria</taxon>
        <taxon>Anthozoa</taxon>
        <taxon>Hexacorallia</taxon>
        <taxon>Scleractinia</taxon>
        <taxon>Fungiina</taxon>
        <taxon>Poritidae</taxon>
        <taxon>Porites</taxon>
    </lineage>
</organism>
<dbReference type="Gene3D" id="3.90.70.80">
    <property type="match status" value="1"/>
</dbReference>
<feature type="non-terminal residue" evidence="1">
    <location>
        <position position="129"/>
    </location>
</feature>
<gene>
    <name evidence="1" type="ORF">PLOB_00049937</name>
</gene>
<reference evidence="1 2" key="1">
    <citation type="submission" date="2022-05" db="EMBL/GenBank/DDBJ databases">
        <authorList>
            <consortium name="Genoscope - CEA"/>
            <person name="William W."/>
        </authorList>
    </citation>
    <scope>NUCLEOTIDE SEQUENCE [LARGE SCALE GENOMIC DNA]</scope>
</reference>
<dbReference type="EMBL" id="CALNXK010000098">
    <property type="protein sequence ID" value="CAH3154273.1"/>
    <property type="molecule type" value="Genomic_DNA"/>
</dbReference>
<dbReference type="Proteomes" id="UP001159405">
    <property type="component" value="Unassembled WGS sequence"/>
</dbReference>
<keyword evidence="2" id="KW-1185">Reference proteome</keyword>
<accession>A0ABN8Q360</accession>
<evidence type="ECO:0000313" key="1">
    <source>
        <dbReference type="EMBL" id="CAH3154273.1"/>
    </source>
</evidence>
<proteinExistence type="predicted"/>